<name>A0A0B1S6G3_OESDE</name>
<dbReference type="Proteomes" id="UP000053660">
    <property type="component" value="Unassembled WGS sequence"/>
</dbReference>
<evidence type="ECO:0000313" key="3">
    <source>
        <dbReference type="Proteomes" id="UP000053660"/>
    </source>
</evidence>
<gene>
    <name evidence="2" type="ORF">OESDEN_19811</name>
</gene>
<dbReference type="EMBL" id="KN600388">
    <property type="protein sequence ID" value="KHJ80514.1"/>
    <property type="molecule type" value="Genomic_DNA"/>
</dbReference>
<protein>
    <submittedName>
        <fullName evidence="2">Uncharacterized protein</fullName>
    </submittedName>
</protein>
<dbReference type="OrthoDB" id="6432845at2759"/>
<dbReference type="PANTHER" id="PTHR10492:SF57">
    <property type="entry name" value="ATP-DEPENDENT DNA HELICASE"/>
    <property type="match status" value="1"/>
</dbReference>
<accession>A0A0B1S6G3</accession>
<keyword evidence="3" id="KW-1185">Reference proteome</keyword>
<dbReference type="PANTHER" id="PTHR10492">
    <property type="match status" value="1"/>
</dbReference>
<dbReference type="AlphaFoldDB" id="A0A0B1S6G3"/>
<sequence>MILLHRKGAKGWEDLLTTEEFDGDANPKSKFQDVAKTMGLLDSQDHWIEYFSEAKDLATPSQLRDLFASAIIYGEILDIREIWERFKDNFMEGYARNMSVYTAEKMVLQDIEKQLEQAGDSLANHGIEMPYHFEAFVEDSWNKDEEREHGNAMRAKMNADQEAIIAYIFEKIAERRSSTRSNAVVEENFAEWVLKLGNGELESEQEMVRAPEPCFASSDLIEEVFGEYITNNDFEALSRRVILTTTNERVQEINLKVLEKVGYKEERTYLSFDKVDTNEPNTAIEYPDEFLHSYNDSGLPPHELRLKKNCPVMPKHNVRSTSWRSLHRNPTRSQGTT</sequence>
<evidence type="ECO:0000256" key="1">
    <source>
        <dbReference type="SAM" id="MobiDB-lite"/>
    </source>
</evidence>
<evidence type="ECO:0000313" key="2">
    <source>
        <dbReference type="EMBL" id="KHJ80514.1"/>
    </source>
</evidence>
<proteinExistence type="predicted"/>
<feature type="region of interest" description="Disordered" evidence="1">
    <location>
        <begin position="316"/>
        <end position="337"/>
    </location>
</feature>
<reference evidence="2 3" key="1">
    <citation type="submission" date="2014-03" db="EMBL/GenBank/DDBJ databases">
        <title>Draft genome of the hookworm Oesophagostomum dentatum.</title>
        <authorList>
            <person name="Mitreva M."/>
        </authorList>
    </citation>
    <scope>NUCLEOTIDE SEQUENCE [LARGE SCALE GENOMIC DNA]</scope>
    <source>
        <strain evidence="2 3">OD-Hann</strain>
    </source>
</reference>
<organism evidence="2 3">
    <name type="scientific">Oesophagostomum dentatum</name>
    <name type="common">Nodular worm</name>
    <dbReference type="NCBI Taxonomy" id="61180"/>
    <lineage>
        <taxon>Eukaryota</taxon>
        <taxon>Metazoa</taxon>
        <taxon>Ecdysozoa</taxon>
        <taxon>Nematoda</taxon>
        <taxon>Chromadorea</taxon>
        <taxon>Rhabditida</taxon>
        <taxon>Rhabditina</taxon>
        <taxon>Rhabditomorpha</taxon>
        <taxon>Strongyloidea</taxon>
        <taxon>Strongylidae</taxon>
        <taxon>Oesophagostomum</taxon>
    </lineage>
</organism>